<dbReference type="InterPro" id="IPR045584">
    <property type="entry name" value="Pilin-like"/>
</dbReference>
<dbReference type="GO" id="GO:0015627">
    <property type="term" value="C:type II protein secretion system complex"/>
    <property type="evidence" value="ECO:0007669"/>
    <property type="project" value="InterPro"/>
</dbReference>
<evidence type="ECO:0000256" key="4">
    <source>
        <dbReference type="ARBA" id="ARBA00022481"/>
    </source>
</evidence>
<keyword evidence="6 11" id="KW-0812">Transmembrane</keyword>
<dbReference type="NCBIfam" id="TIGR02532">
    <property type="entry name" value="IV_pilin_GFxxxE"/>
    <property type="match status" value="1"/>
</dbReference>
<name>A0A517R518_9PLAN</name>
<keyword evidence="5" id="KW-0997">Cell inner membrane</keyword>
<dbReference type="InterPro" id="IPR022346">
    <property type="entry name" value="T2SS_GspH"/>
</dbReference>
<keyword evidence="7 11" id="KW-1133">Transmembrane helix</keyword>
<evidence type="ECO:0000256" key="6">
    <source>
        <dbReference type="ARBA" id="ARBA00022692"/>
    </source>
</evidence>
<dbReference type="RefSeq" id="WP_145365073.1">
    <property type="nucleotide sequence ID" value="NZ_CP036268.1"/>
</dbReference>
<dbReference type="KEGG" id="svp:Pan189_33740"/>
<keyword evidence="3" id="KW-1003">Cell membrane</keyword>
<dbReference type="InterPro" id="IPR012902">
    <property type="entry name" value="N_methyl_site"/>
</dbReference>
<feature type="domain" description="General secretion pathway GspH" evidence="12">
    <location>
        <begin position="48"/>
        <end position="167"/>
    </location>
</feature>
<evidence type="ECO:0000313" key="14">
    <source>
        <dbReference type="Proteomes" id="UP000317318"/>
    </source>
</evidence>
<dbReference type="Proteomes" id="UP000317318">
    <property type="component" value="Chromosome"/>
</dbReference>
<evidence type="ECO:0000256" key="9">
    <source>
        <dbReference type="ARBA" id="ARBA00025772"/>
    </source>
</evidence>
<dbReference type="Pfam" id="PF07963">
    <property type="entry name" value="N_methyl"/>
    <property type="match status" value="1"/>
</dbReference>
<evidence type="ECO:0000256" key="7">
    <source>
        <dbReference type="ARBA" id="ARBA00022989"/>
    </source>
</evidence>
<comment type="similarity">
    <text evidence="9">Belongs to the GSP H family.</text>
</comment>
<dbReference type="GO" id="GO:0015628">
    <property type="term" value="P:protein secretion by the type II secretion system"/>
    <property type="evidence" value="ECO:0007669"/>
    <property type="project" value="InterPro"/>
</dbReference>
<gene>
    <name evidence="13" type="ORF">Pan189_33740</name>
</gene>
<protein>
    <recommendedName>
        <fullName evidence="2">Type II secretion system protein H</fullName>
    </recommendedName>
    <alternativeName>
        <fullName evidence="10">General secretion pathway protein H</fullName>
    </alternativeName>
</protein>
<sequence length="196" mass="20848">MRFSSRIPISRRAFTLIELVIVIGLIAVAATLAITSAGAYPGRHAEIAAKLILTDLRLARSLAIHHNAQVVVAFDSTANRYSISAAGGSTIDLPTPQLGAVSGEAYTIDLDQVCKASLAGAMSRQSESLVSEVVFQPDGGASPDRAEDTVVWIVEQGSGGARFVRLRICWVTGEVWPGGPWVWDSNARTFLTADEP</sequence>
<keyword evidence="14" id="KW-1185">Reference proteome</keyword>
<keyword evidence="8 11" id="KW-0472">Membrane</keyword>
<evidence type="ECO:0000313" key="13">
    <source>
        <dbReference type="EMBL" id="QDT38974.1"/>
    </source>
</evidence>
<evidence type="ECO:0000256" key="1">
    <source>
        <dbReference type="ARBA" id="ARBA00004377"/>
    </source>
</evidence>
<feature type="transmembrane region" description="Helical" evidence="11">
    <location>
        <begin position="12"/>
        <end position="34"/>
    </location>
</feature>
<reference evidence="13 14" key="1">
    <citation type="submission" date="2019-02" db="EMBL/GenBank/DDBJ databases">
        <title>Deep-cultivation of Planctomycetes and their phenomic and genomic characterization uncovers novel biology.</title>
        <authorList>
            <person name="Wiegand S."/>
            <person name="Jogler M."/>
            <person name="Boedeker C."/>
            <person name="Pinto D."/>
            <person name="Vollmers J."/>
            <person name="Rivas-Marin E."/>
            <person name="Kohn T."/>
            <person name="Peeters S.H."/>
            <person name="Heuer A."/>
            <person name="Rast P."/>
            <person name="Oberbeckmann S."/>
            <person name="Bunk B."/>
            <person name="Jeske O."/>
            <person name="Meyerdierks A."/>
            <person name="Storesund J.E."/>
            <person name="Kallscheuer N."/>
            <person name="Luecker S."/>
            <person name="Lage O.M."/>
            <person name="Pohl T."/>
            <person name="Merkel B.J."/>
            <person name="Hornburger P."/>
            <person name="Mueller R.-W."/>
            <person name="Bruemmer F."/>
            <person name="Labrenz M."/>
            <person name="Spormann A.M."/>
            <person name="Op den Camp H."/>
            <person name="Overmann J."/>
            <person name="Amann R."/>
            <person name="Jetten M.S.M."/>
            <person name="Mascher T."/>
            <person name="Medema M.H."/>
            <person name="Devos D.P."/>
            <person name="Kaster A.-K."/>
            <person name="Ovreas L."/>
            <person name="Rohde M."/>
            <person name="Galperin M.Y."/>
            <person name="Jogler C."/>
        </authorList>
    </citation>
    <scope>NUCLEOTIDE SEQUENCE [LARGE SCALE GENOMIC DNA]</scope>
    <source>
        <strain evidence="13 14">Pan189</strain>
    </source>
</reference>
<keyword evidence="4" id="KW-0488">Methylation</keyword>
<proteinExistence type="inferred from homology"/>
<evidence type="ECO:0000256" key="8">
    <source>
        <dbReference type="ARBA" id="ARBA00023136"/>
    </source>
</evidence>
<organism evidence="13 14">
    <name type="scientific">Stratiformator vulcanicus</name>
    <dbReference type="NCBI Taxonomy" id="2527980"/>
    <lineage>
        <taxon>Bacteria</taxon>
        <taxon>Pseudomonadati</taxon>
        <taxon>Planctomycetota</taxon>
        <taxon>Planctomycetia</taxon>
        <taxon>Planctomycetales</taxon>
        <taxon>Planctomycetaceae</taxon>
        <taxon>Stratiformator</taxon>
    </lineage>
</organism>
<evidence type="ECO:0000256" key="3">
    <source>
        <dbReference type="ARBA" id="ARBA00022475"/>
    </source>
</evidence>
<dbReference type="GO" id="GO:0005886">
    <property type="term" value="C:plasma membrane"/>
    <property type="evidence" value="ECO:0007669"/>
    <property type="project" value="UniProtKB-SubCell"/>
</dbReference>
<dbReference type="SUPFAM" id="SSF54523">
    <property type="entry name" value="Pili subunits"/>
    <property type="match status" value="1"/>
</dbReference>
<evidence type="ECO:0000259" key="12">
    <source>
        <dbReference type="Pfam" id="PF12019"/>
    </source>
</evidence>
<evidence type="ECO:0000256" key="11">
    <source>
        <dbReference type="SAM" id="Phobius"/>
    </source>
</evidence>
<dbReference type="Pfam" id="PF12019">
    <property type="entry name" value="GspH"/>
    <property type="match status" value="1"/>
</dbReference>
<dbReference type="AlphaFoldDB" id="A0A517R518"/>
<dbReference type="Gene3D" id="3.30.700.10">
    <property type="entry name" value="Glycoprotein, Type 4 Pilin"/>
    <property type="match status" value="1"/>
</dbReference>
<evidence type="ECO:0000256" key="10">
    <source>
        <dbReference type="ARBA" id="ARBA00030775"/>
    </source>
</evidence>
<accession>A0A517R518</accession>
<comment type="subcellular location">
    <subcellularLocation>
        <location evidence="1">Cell inner membrane</location>
        <topology evidence="1">Single-pass membrane protein</topology>
    </subcellularLocation>
</comment>
<evidence type="ECO:0000256" key="2">
    <source>
        <dbReference type="ARBA" id="ARBA00021549"/>
    </source>
</evidence>
<dbReference type="EMBL" id="CP036268">
    <property type="protein sequence ID" value="QDT38974.1"/>
    <property type="molecule type" value="Genomic_DNA"/>
</dbReference>
<evidence type="ECO:0000256" key="5">
    <source>
        <dbReference type="ARBA" id="ARBA00022519"/>
    </source>
</evidence>
<dbReference type="OrthoDB" id="280247at2"/>